<sequence>DFTDFTDADLSGGSGSDWTITGTNDVALKDGTANIVDHLSFTATTPTGYEVDTNWEFDTRFTGTGGKNGTDVYYITEAAVLVQAGAVAPTASFGTASINESATDTAENVLTVAGDTFGLAGALTVDTHYTISGLPTGVTVSSFNSASDGGTTATLTLAGTPTTPLTANETITVVIKAAALTGALDSGAATFDIADEVVVATPSPSSVDESDTLNQVFTITLTKDQLTAASDADSIEAAITLGGDLTGLTKGTVEKTSLSVYTIQLTGDLDYSTGSGTITLAASQLMDSEDA</sequence>
<reference evidence="1" key="1">
    <citation type="journal article" date="2014" name="Front. Microbiol.">
        <title>High frequency of phylogenetically diverse reductive dehalogenase-homologous genes in deep subseafloor sedimentary metagenomes.</title>
        <authorList>
            <person name="Kawai M."/>
            <person name="Futagami T."/>
            <person name="Toyoda A."/>
            <person name="Takaki Y."/>
            <person name="Nishi S."/>
            <person name="Hori S."/>
            <person name="Arai W."/>
            <person name="Tsubouchi T."/>
            <person name="Morono Y."/>
            <person name="Uchiyama I."/>
            <person name="Ito T."/>
            <person name="Fujiyama A."/>
            <person name="Inagaki F."/>
            <person name="Takami H."/>
        </authorList>
    </citation>
    <scope>NUCLEOTIDE SEQUENCE</scope>
    <source>
        <strain evidence="1">Expedition CK06-06</strain>
    </source>
</reference>
<gene>
    <name evidence="1" type="ORF">S03H2_31255</name>
</gene>
<proteinExistence type="predicted"/>
<protein>
    <submittedName>
        <fullName evidence="1">Uncharacterized protein</fullName>
    </submittedName>
</protein>
<organism evidence="1">
    <name type="scientific">marine sediment metagenome</name>
    <dbReference type="NCBI Taxonomy" id="412755"/>
    <lineage>
        <taxon>unclassified sequences</taxon>
        <taxon>metagenomes</taxon>
        <taxon>ecological metagenomes</taxon>
    </lineage>
</organism>
<evidence type="ECO:0000313" key="1">
    <source>
        <dbReference type="EMBL" id="GAH61332.1"/>
    </source>
</evidence>
<accession>X1GVY3</accession>
<dbReference type="EMBL" id="BARU01018942">
    <property type="protein sequence ID" value="GAH61332.1"/>
    <property type="molecule type" value="Genomic_DNA"/>
</dbReference>
<comment type="caution">
    <text evidence="1">The sequence shown here is derived from an EMBL/GenBank/DDBJ whole genome shotgun (WGS) entry which is preliminary data.</text>
</comment>
<name>X1GVY3_9ZZZZ</name>
<feature type="non-terminal residue" evidence="1">
    <location>
        <position position="1"/>
    </location>
</feature>
<dbReference type="AlphaFoldDB" id="X1GVY3"/>
<feature type="non-terminal residue" evidence="1">
    <location>
        <position position="291"/>
    </location>
</feature>